<evidence type="ECO:0000256" key="7">
    <source>
        <dbReference type="ARBA" id="ARBA00024195"/>
    </source>
</evidence>
<dbReference type="InterPro" id="IPR009003">
    <property type="entry name" value="Peptidase_S1_PA"/>
</dbReference>
<comment type="subcellular location">
    <subcellularLocation>
        <location evidence="1">Secreted</location>
    </subcellularLocation>
</comment>
<evidence type="ECO:0000256" key="2">
    <source>
        <dbReference type="ARBA" id="ARBA00022525"/>
    </source>
</evidence>
<keyword evidence="5" id="KW-0720">Serine protease</keyword>
<evidence type="ECO:0000313" key="10">
    <source>
        <dbReference type="Proteomes" id="UP001162156"/>
    </source>
</evidence>
<reference evidence="9" key="1">
    <citation type="journal article" date="2023" name="Insect Mol. Biol.">
        <title>Genome sequencing provides insights into the evolution of gene families encoding plant cell wall-degrading enzymes in longhorned beetles.</title>
        <authorList>
            <person name="Shin N.R."/>
            <person name="Okamura Y."/>
            <person name="Kirsch R."/>
            <person name="Pauchet Y."/>
        </authorList>
    </citation>
    <scope>NUCLEOTIDE SEQUENCE</scope>
    <source>
        <strain evidence="9">RBIC_L_NR</strain>
    </source>
</reference>
<evidence type="ECO:0000256" key="6">
    <source>
        <dbReference type="ARBA" id="ARBA00023157"/>
    </source>
</evidence>
<evidence type="ECO:0000313" key="9">
    <source>
        <dbReference type="EMBL" id="KAJ8926805.1"/>
    </source>
</evidence>
<sequence>MNVNKFLKNVSINYVFLDGPSSSVLLVASIPVVDNSNCKRAFENKSVIDDRILCAGWTTGGKDACQGDSGGPLMFGQTEMQNVRYYQIGVVSYGFRCAEAGYPGVYTRITNFVDWIRKNLD</sequence>
<dbReference type="SMART" id="SM00020">
    <property type="entry name" value="Tryp_SPc"/>
    <property type="match status" value="1"/>
</dbReference>
<dbReference type="Proteomes" id="UP001162156">
    <property type="component" value="Unassembled WGS sequence"/>
</dbReference>
<keyword evidence="3" id="KW-0645">Protease</keyword>
<dbReference type="EMBL" id="JANEYF010005770">
    <property type="protein sequence ID" value="KAJ8926805.1"/>
    <property type="molecule type" value="Genomic_DNA"/>
</dbReference>
<proteinExistence type="inferred from homology"/>
<dbReference type="PROSITE" id="PS00135">
    <property type="entry name" value="TRYPSIN_SER"/>
    <property type="match status" value="1"/>
</dbReference>
<dbReference type="PANTHER" id="PTHR24264:SF65">
    <property type="entry name" value="SRCR DOMAIN-CONTAINING PROTEIN"/>
    <property type="match status" value="1"/>
</dbReference>
<dbReference type="CDD" id="cd00190">
    <property type="entry name" value="Tryp_SPc"/>
    <property type="match status" value="1"/>
</dbReference>
<keyword evidence="6" id="KW-1015">Disulfide bond</keyword>
<keyword evidence="4" id="KW-0378">Hydrolase</keyword>
<dbReference type="SUPFAM" id="SSF50494">
    <property type="entry name" value="Trypsin-like serine proteases"/>
    <property type="match status" value="1"/>
</dbReference>
<dbReference type="Gene3D" id="2.40.10.10">
    <property type="entry name" value="Trypsin-like serine proteases"/>
    <property type="match status" value="1"/>
</dbReference>
<accession>A0AAV8WKP8</accession>
<gene>
    <name evidence="9" type="ORF">NQ314_020651</name>
</gene>
<evidence type="ECO:0000256" key="4">
    <source>
        <dbReference type="ARBA" id="ARBA00022801"/>
    </source>
</evidence>
<protein>
    <recommendedName>
        <fullName evidence="8">Peptidase S1 domain-containing protein</fullName>
    </recommendedName>
</protein>
<evidence type="ECO:0000256" key="3">
    <source>
        <dbReference type="ARBA" id="ARBA00022670"/>
    </source>
</evidence>
<dbReference type="InterPro" id="IPR001254">
    <property type="entry name" value="Trypsin_dom"/>
</dbReference>
<dbReference type="GO" id="GO:0006508">
    <property type="term" value="P:proteolysis"/>
    <property type="evidence" value="ECO:0007669"/>
    <property type="project" value="UniProtKB-KW"/>
</dbReference>
<dbReference type="Pfam" id="PF00089">
    <property type="entry name" value="Trypsin"/>
    <property type="match status" value="1"/>
</dbReference>
<dbReference type="AlphaFoldDB" id="A0AAV8WKP8"/>
<dbReference type="InterPro" id="IPR050127">
    <property type="entry name" value="Serine_Proteases_S1"/>
</dbReference>
<keyword evidence="2" id="KW-0964">Secreted</keyword>
<comment type="similarity">
    <text evidence="7">Belongs to the peptidase S1 family. CLIP subfamily.</text>
</comment>
<dbReference type="PROSITE" id="PS50240">
    <property type="entry name" value="TRYPSIN_DOM"/>
    <property type="match status" value="1"/>
</dbReference>
<dbReference type="FunFam" id="2.40.10.10:FF:000002">
    <property type="entry name" value="Transmembrane protease serine"/>
    <property type="match status" value="1"/>
</dbReference>
<comment type="caution">
    <text evidence="9">The sequence shown here is derived from an EMBL/GenBank/DDBJ whole genome shotgun (WGS) entry which is preliminary data.</text>
</comment>
<evidence type="ECO:0000256" key="5">
    <source>
        <dbReference type="ARBA" id="ARBA00022825"/>
    </source>
</evidence>
<evidence type="ECO:0000259" key="8">
    <source>
        <dbReference type="PROSITE" id="PS50240"/>
    </source>
</evidence>
<dbReference type="GO" id="GO:0005615">
    <property type="term" value="C:extracellular space"/>
    <property type="evidence" value="ECO:0007669"/>
    <property type="project" value="TreeGrafter"/>
</dbReference>
<keyword evidence="10" id="KW-1185">Reference proteome</keyword>
<organism evidence="9 10">
    <name type="scientific">Rhamnusium bicolor</name>
    <dbReference type="NCBI Taxonomy" id="1586634"/>
    <lineage>
        <taxon>Eukaryota</taxon>
        <taxon>Metazoa</taxon>
        <taxon>Ecdysozoa</taxon>
        <taxon>Arthropoda</taxon>
        <taxon>Hexapoda</taxon>
        <taxon>Insecta</taxon>
        <taxon>Pterygota</taxon>
        <taxon>Neoptera</taxon>
        <taxon>Endopterygota</taxon>
        <taxon>Coleoptera</taxon>
        <taxon>Polyphaga</taxon>
        <taxon>Cucujiformia</taxon>
        <taxon>Chrysomeloidea</taxon>
        <taxon>Cerambycidae</taxon>
        <taxon>Lepturinae</taxon>
        <taxon>Rhagiini</taxon>
        <taxon>Rhamnusium</taxon>
    </lineage>
</organism>
<dbReference type="GO" id="GO:0004252">
    <property type="term" value="F:serine-type endopeptidase activity"/>
    <property type="evidence" value="ECO:0007669"/>
    <property type="project" value="InterPro"/>
</dbReference>
<dbReference type="PANTHER" id="PTHR24264">
    <property type="entry name" value="TRYPSIN-RELATED"/>
    <property type="match status" value="1"/>
</dbReference>
<feature type="domain" description="Peptidase S1" evidence="8">
    <location>
        <begin position="1"/>
        <end position="121"/>
    </location>
</feature>
<evidence type="ECO:0000256" key="1">
    <source>
        <dbReference type="ARBA" id="ARBA00004613"/>
    </source>
</evidence>
<dbReference type="InterPro" id="IPR043504">
    <property type="entry name" value="Peptidase_S1_PA_chymotrypsin"/>
</dbReference>
<dbReference type="InterPro" id="IPR033116">
    <property type="entry name" value="TRYPSIN_SER"/>
</dbReference>
<name>A0AAV8WKP8_9CUCU</name>